<keyword evidence="3" id="KW-1185">Reference proteome</keyword>
<sequence length="229" mass="24736">MFYGGTSIHAWFPTNKHSYKRNDGGQNMIKGFRKLLLGTMGMSALLLSLGTSTFAADVSEQKVEVVGSGLRAFQTQIKFDDIRLDVKKSQSSKAETTVTLVDGRGSDAGYTLSMSSTDFEIEKNINGTLEKFYIPASAVEVTAQYKGPVTGAPIDFSRGQGTLSSQLVLSNASQAIIQAKPSYGGGTHQFQMRYDLKLPQTISKQDGTKIGVLQGSYKALFTYKATSGI</sequence>
<protein>
    <recommendedName>
        <fullName evidence="1">WxL domain-containing protein</fullName>
    </recommendedName>
</protein>
<proteinExistence type="predicted"/>
<dbReference type="KEGG" id="plw:D5F53_32340"/>
<evidence type="ECO:0000313" key="2">
    <source>
        <dbReference type="EMBL" id="AYB48019.1"/>
    </source>
</evidence>
<organism evidence="2 3">
    <name type="scientific">Paenibacillus lautus</name>
    <name type="common">Bacillus lautus</name>
    <dbReference type="NCBI Taxonomy" id="1401"/>
    <lineage>
        <taxon>Bacteria</taxon>
        <taxon>Bacillati</taxon>
        <taxon>Bacillota</taxon>
        <taxon>Bacilli</taxon>
        <taxon>Bacillales</taxon>
        <taxon>Paenibacillaceae</taxon>
        <taxon>Paenibacillus</taxon>
    </lineage>
</organism>
<dbReference type="EMBL" id="CP032413">
    <property type="protein sequence ID" value="AYB48019.1"/>
    <property type="molecule type" value="Genomic_DNA"/>
</dbReference>
<accession>A0A385TVW8</accession>
<gene>
    <name evidence="2" type="ORF">D5F53_32340</name>
</gene>
<keyword evidence="2" id="KW-0614">Plasmid</keyword>
<dbReference type="Pfam" id="PF13731">
    <property type="entry name" value="WxL"/>
    <property type="match status" value="1"/>
</dbReference>
<feature type="domain" description="WxL" evidence="1">
    <location>
        <begin position="85"/>
        <end position="226"/>
    </location>
</feature>
<name>A0A385TVW8_PAELA</name>
<dbReference type="InterPro" id="IPR027994">
    <property type="entry name" value="WxL_dom"/>
</dbReference>
<dbReference type="Proteomes" id="UP000266552">
    <property type="component" value="Plasmid pAZOPL1"/>
</dbReference>
<evidence type="ECO:0000259" key="1">
    <source>
        <dbReference type="Pfam" id="PF13731"/>
    </source>
</evidence>
<dbReference type="AlphaFoldDB" id="A0A385TVW8"/>
<reference evidence="2 3" key="1">
    <citation type="submission" date="2018-09" db="EMBL/GenBank/DDBJ databases">
        <title>Genome Sequence of Paenibacillus lautus Strain E7593-69, Azo Dye-Degrading Bacteria, Isolated from Commercial Tattoo Inks.</title>
        <authorList>
            <person name="Nho S.W."/>
            <person name="Kim S.-J."/>
            <person name="Kweon O."/>
            <person name="Cerniglia C.E."/>
        </authorList>
    </citation>
    <scope>NUCLEOTIDE SEQUENCE [LARGE SCALE GENOMIC DNA]</scope>
    <source>
        <strain evidence="2 3">E7593-69</strain>
        <plasmid evidence="2 3">pAZOPL1</plasmid>
    </source>
</reference>
<geneLocation type="plasmid" evidence="2 3">
    <name>pAZOPL1</name>
</geneLocation>
<evidence type="ECO:0000313" key="3">
    <source>
        <dbReference type="Proteomes" id="UP000266552"/>
    </source>
</evidence>